<organism evidence="1 2">
    <name type="scientific">Cardamine amara subsp. amara</name>
    <dbReference type="NCBI Taxonomy" id="228776"/>
    <lineage>
        <taxon>Eukaryota</taxon>
        <taxon>Viridiplantae</taxon>
        <taxon>Streptophyta</taxon>
        <taxon>Embryophyta</taxon>
        <taxon>Tracheophyta</taxon>
        <taxon>Spermatophyta</taxon>
        <taxon>Magnoliopsida</taxon>
        <taxon>eudicotyledons</taxon>
        <taxon>Gunneridae</taxon>
        <taxon>Pentapetalae</taxon>
        <taxon>rosids</taxon>
        <taxon>malvids</taxon>
        <taxon>Brassicales</taxon>
        <taxon>Brassicaceae</taxon>
        <taxon>Cardamineae</taxon>
        <taxon>Cardamine</taxon>
    </lineage>
</organism>
<name>A0ABD1AUT0_CARAN</name>
<evidence type="ECO:0008006" key="3">
    <source>
        <dbReference type="Google" id="ProtNLM"/>
    </source>
</evidence>
<dbReference type="AlphaFoldDB" id="A0ABD1AUT0"/>
<gene>
    <name evidence="1" type="ORF">V5N11_006829</name>
</gene>
<sequence length="132" mass="14953">MCGQADESIQHLFFSCSYPSEVWNSVLVHARLNHPNQLNVIVNWVKSPSNLTKLNIICKLILQASVYELWAERNARLHLASLRSAVSIVKHICLTLRSKLISMDRPTSPSSSSSISRQGQSFLSTWFQFIQP</sequence>
<comment type="caution">
    <text evidence="1">The sequence shown here is derived from an EMBL/GenBank/DDBJ whole genome shotgun (WGS) entry which is preliminary data.</text>
</comment>
<keyword evidence="2" id="KW-1185">Reference proteome</keyword>
<dbReference type="EMBL" id="JBANAX010000394">
    <property type="protein sequence ID" value="KAL1210506.1"/>
    <property type="molecule type" value="Genomic_DNA"/>
</dbReference>
<accession>A0ABD1AUT0</accession>
<protein>
    <recommendedName>
        <fullName evidence="3">Reverse transcriptase zinc-binding domain-containing protein</fullName>
    </recommendedName>
</protein>
<evidence type="ECO:0000313" key="1">
    <source>
        <dbReference type="EMBL" id="KAL1210506.1"/>
    </source>
</evidence>
<reference evidence="1 2" key="1">
    <citation type="submission" date="2024-04" db="EMBL/GenBank/DDBJ databases">
        <title>Genome assembly C_amara_ONT_v2.</title>
        <authorList>
            <person name="Yant L."/>
            <person name="Moore C."/>
            <person name="Slenker M."/>
        </authorList>
    </citation>
    <scope>NUCLEOTIDE SEQUENCE [LARGE SCALE GENOMIC DNA]</scope>
    <source>
        <tissue evidence="1">Leaf</tissue>
    </source>
</reference>
<evidence type="ECO:0000313" key="2">
    <source>
        <dbReference type="Proteomes" id="UP001558713"/>
    </source>
</evidence>
<proteinExistence type="predicted"/>
<dbReference type="Proteomes" id="UP001558713">
    <property type="component" value="Unassembled WGS sequence"/>
</dbReference>